<evidence type="ECO:0000256" key="3">
    <source>
        <dbReference type="SAM" id="MobiDB-lite"/>
    </source>
</evidence>
<dbReference type="InterPro" id="IPR000192">
    <property type="entry name" value="Aminotrans_V_dom"/>
</dbReference>
<feature type="region of interest" description="Disordered" evidence="3">
    <location>
        <begin position="969"/>
        <end position="1015"/>
    </location>
</feature>
<sequence length="1051" mass="110714">MEKAQAGGRISGAEGAGGESGSGGGGALGHRDEAPGTGEAGPAEGAYDFAELRAQEFGYLDSGGHTYLDHTGAGLPPRSLVTASAERITGGCFGNPHSESPASRASGLLLAEARRAVLRHFNADPAEYAVIFTPNATGALRLIGEAYPFGRHSRLVMSLDNHNSVNGLREYARAKGASTAYVPVSGPGLRIDEERLTAALTARGRGLGLFRSRDGGRSRGLLAYPAQSNFTGVQHPLEWITRAKEHGYDVLLDAAAFVPANTLDLSRFHPDFTAVSWYKVFGHPTGVGSLIARREALATLRRPWFSGGTIYAASAQAGWHVLADDEAAFEDGTVNFLALPDVTAGLEWLDRIGVRRVHDHVSSLTDQLLRGLGELSHSNGSPLVRVYGPGEGEAARGGTVALNLLAADGGIIDERVVTRDSALRGISLRTGCFCNPGAGEAAFALSPPRLRSATRRQLSSMEDYLELLRLPSAGAVRISVGLSSQPRDIETVLRFVTETYRDQVPGWRAWPRDRAAETGAPGPSTGRPRRRPRDFCYPGVVRPSPVRTDRTLRSQPVNQDSSGRSISRREALRGAGAVAVAGAGAAVLGGASTAVAADAFAHPGLLHTRADLDRMAAKVKAGTGQWKAGFAKLTANSHARSGWQANPQRTVYRGSGTPENYGTLYNDIHAAYQNALRWHITGETAHADTAVAILNAWSGRLTALDGSADRFLAAGLYGYQFANAAELVRDHDGFELARFQKMMLNVFAPVSEDFLTNHNGAYLTNYWANWDLTALACVLAVGILCDDRAKVRRAVTYFKSGQGMGSVRNAIPVVHADGLAEWVEAGRDQGHALLGVGLMGTVCEMAWNQGIDLYGHDDNRFLKGAQYVAKWSMGGDVPYTANTRKKGAPGVWSGTESATRAADVDPTMTRPIWAMISNHYTKRRGLSAPYLTRIAAKAAPEGGGGDYGPNSGGYDQLGFGTLAFTREAGDTAESTKAPTPTRTDAAPSAASSAGPATSPSASASEGSRSQGGSGDLAVTGTGGVAAVAGTGVLAIAGGLIALRRRQAGTRP</sequence>
<feature type="compositionally biased region" description="Gly residues" evidence="3">
    <location>
        <begin position="14"/>
        <end position="28"/>
    </location>
</feature>
<dbReference type="SUPFAM" id="SSF53383">
    <property type="entry name" value="PLP-dependent transferases"/>
    <property type="match status" value="1"/>
</dbReference>
<feature type="domain" description="Alginate lyase" evidence="6">
    <location>
        <begin position="658"/>
        <end position="872"/>
    </location>
</feature>
<dbReference type="InterPro" id="IPR015421">
    <property type="entry name" value="PyrdxlP-dep_Trfase_major"/>
</dbReference>
<name>A0A499W5Y3_STRAX</name>
<dbReference type="SUPFAM" id="SSF48230">
    <property type="entry name" value="Chondroitin AC/alginate lyase"/>
    <property type="match status" value="1"/>
</dbReference>
<dbReference type="Gene3D" id="3.40.640.10">
    <property type="entry name" value="Type I PLP-dependent aspartate aminotransferase-like (Major domain)"/>
    <property type="match status" value="1"/>
</dbReference>
<feature type="region of interest" description="Disordered" evidence="3">
    <location>
        <begin position="1"/>
        <end position="44"/>
    </location>
</feature>
<keyword evidence="4" id="KW-0812">Transmembrane</keyword>
<evidence type="ECO:0000313" key="7">
    <source>
        <dbReference type="EMBL" id="BBJ55536.1"/>
    </source>
</evidence>
<dbReference type="EMBL" id="AP019621">
    <property type="protein sequence ID" value="BBJ55536.1"/>
    <property type="molecule type" value="Genomic_DNA"/>
</dbReference>
<evidence type="ECO:0008006" key="8">
    <source>
        <dbReference type="Google" id="ProtNLM"/>
    </source>
</evidence>
<dbReference type="InterPro" id="IPR015422">
    <property type="entry name" value="PyrdxlP-dep_Trfase_small"/>
</dbReference>
<feature type="compositionally biased region" description="Low complexity" evidence="3">
    <location>
        <begin position="975"/>
        <end position="1008"/>
    </location>
</feature>
<feature type="compositionally biased region" description="Low complexity" evidence="3">
    <location>
        <begin position="1"/>
        <end position="13"/>
    </location>
</feature>
<reference evidence="7" key="1">
    <citation type="submission" date="2019-04" db="EMBL/GenBank/DDBJ databases">
        <title>Draft genome sequences of Streptomyces avermitilis MC3.</title>
        <authorList>
            <person name="Komaki H."/>
            <person name="Tamura T."/>
            <person name="Hosoyama A."/>
        </authorList>
    </citation>
    <scope>NUCLEOTIDE SEQUENCE</scope>
    <source>
        <strain evidence="7">MC3</strain>
    </source>
</reference>
<accession>A0A499W5Y3</accession>
<evidence type="ECO:0000256" key="4">
    <source>
        <dbReference type="SAM" id="Phobius"/>
    </source>
</evidence>
<proteinExistence type="predicted"/>
<feature type="domain" description="Aminotransferase class V" evidence="5">
    <location>
        <begin position="67"/>
        <end position="435"/>
    </location>
</feature>
<dbReference type="InterPro" id="IPR015424">
    <property type="entry name" value="PyrdxlP-dep_Trfase"/>
</dbReference>
<dbReference type="GO" id="GO:0042597">
    <property type="term" value="C:periplasmic space"/>
    <property type="evidence" value="ECO:0007669"/>
    <property type="project" value="InterPro"/>
</dbReference>
<dbReference type="Gene3D" id="1.50.10.100">
    <property type="entry name" value="Chondroitin AC/alginate lyase"/>
    <property type="match status" value="1"/>
</dbReference>
<evidence type="ECO:0000259" key="6">
    <source>
        <dbReference type="Pfam" id="PF05426"/>
    </source>
</evidence>
<keyword evidence="4" id="KW-1133">Transmembrane helix</keyword>
<dbReference type="GO" id="GO:0016829">
    <property type="term" value="F:lyase activity"/>
    <property type="evidence" value="ECO:0007669"/>
    <property type="project" value="UniProtKB-KW"/>
</dbReference>
<feature type="compositionally biased region" description="Polar residues" evidence="3">
    <location>
        <begin position="553"/>
        <end position="565"/>
    </location>
</feature>
<protein>
    <recommendedName>
        <fullName evidence="8">Aminotransferase class V domain-containing protein</fullName>
    </recommendedName>
</protein>
<evidence type="ECO:0000256" key="1">
    <source>
        <dbReference type="ARBA" id="ARBA00022729"/>
    </source>
</evidence>
<keyword evidence="4" id="KW-0472">Membrane</keyword>
<dbReference type="InterPro" id="IPR008397">
    <property type="entry name" value="Alginate_lyase_dom"/>
</dbReference>
<feature type="transmembrane region" description="Helical" evidence="4">
    <location>
        <begin position="1016"/>
        <end position="1042"/>
    </location>
</feature>
<keyword evidence="2" id="KW-0456">Lyase</keyword>
<dbReference type="AlphaFoldDB" id="A0A499W5Y3"/>
<dbReference type="Pfam" id="PF00266">
    <property type="entry name" value="Aminotran_5"/>
    <property type="match status" value="1"/>
</dbReference>
<keyword evidence="1" id="KW-0732">Signal</keyword>
<dbReference type="Gene3D" id="3.90.1150.10">
    <property type="entry name" value="Aspartate Aminotransferase, domain 1"/>
    <property type="match status" value="1"/>
</dbReference>
<dbReference type="InterPro" id="IPR008929">
    <property type="entry name" value="Chondroitin_lyas"/>
</dbReference>
<evidence type="ECO:0000259" key="5">
    <source>
        <dbReference type="Pfam" id="PF00266"/>
    </source>
</evidence>
<evidence type="ECO:0000256" key="2">
    <source>
        <dbReference type="ARBA" id="ARBA00023239"/>
    </source>
</evidence>
<dbReference type="PANTHER" id="PTHR14237">
    <property type="entry name" value="MOLYBDOPTERIN COFACTOR SULFURASE MOSC"/>
    <property type="match status" value="1"/>
</dbReference>
<organism evidence="7">
    <name type="scientific">Streptomyces avermitilis</name>
    <dbReference type="NCBI Taxonomy" id="33903"/>
    <lineage>
        <taxon>Bacteria</taxon>
        <taxon>Bacillati</taxon>
        <taxon>Actinomycetota</taxon>
        <taxon>Actinomycetes</taxon>
        <taxon>Kitasatosporales</taxon>
        <taxon>Streptomycetaceae</taxon>
        <taxon>Streptomyces</taxon>
    </lineage>
</organism>
<dbReference type="PANTHER" id="PTHR14237:SF19">
    <property type="entry name" value="MITOCHONDRIAL AMIDOXIME REDUCING COMPONENT 1"/>
    <property type="match status" value="1"/>
</dbReference>
<gene>
    <name evidence="7" type="ORF">SAVMC3_81650</name>
</gene>
<feature type="region of interest" description="Disordered" evidence="3">
    <location>
        <begin position="511"/>
        <end position="568"/>
    </location>
</feature>
<feature type="compositionally biased region" description="Low complexity" evidence="3">
    <location>
        <begin position="35"/>
        <end position="44"/>
    </location>
</feature>
<dbReference type="Pfam" id="PF05426">
    <property type="entry name" value="Alginate_lyase"/>
    <property type="match status" value="1"/>
</dbReference>